<dbReference type="HOGENOM" id="CLU_176001_6_1_5"/>
<gene>
    <name evidence="8" type="ordered locus">RPB_1461</name>
</gene>
<evidence type="ECO:0000256" key="4">
    <source>
        <dbReference type="ARBA" id="ARBA00022989"/>
    </source>
</evidence>
<accession>Q2J039</accession>
<keyword evidence="2" id="KW-1003">Cell membrane</keyword>
<proteinExistence type="predicted"/>
<keyword evidence="3 6" id="KW-0812">Transmembrane</keyword>
<organism evidence="8 9">
    <name type="scientific">Rhodopseudomonas palustris (strain HaA2)</name>
    <dbReference type="NCBI Taxonomy" id="316058"/>
    <lineage>
        <taxon>Bacteria</taxon>
        <taxon>Pseudomonadati</taxon>
        <taxon>Pseudomonadota</taxon>
        <taxon>Alphaproteobacteria</taxon>
        <taxon>Hyphomicrobiales</taxon>
        <taxon>Nitrobacteraceae</taxon>
        <taxon>Rhodopseudomonas</taxon>
    </lineage>
</organism>
<dbReference type="AlphaFoldDB" id="Q2J039"/>
<sequence>MGIEFGGLLGLIILALDIWAIFRVIQSGASTGAKVLWVILILVLPVVGLIIWWLAGPK</sequence>
<dbReference type="EMBL" id="CP000250">
    <property type="protein sequence ID" value="ABD06171.1"/>
    <property type="molecule type" value="Genomic_DNA"/>
</dbReference>
<reference evidence="8 9" key="1">
    <citation type="submission" date="2006-01" db="EMBL/GenBank/DDBJ databases">
        <title>Complete sequence of Rhodopseudomonas palustris HaA2.</title>
        <authorList>
            <consortium name="US DOE Joint Genome Institute"/>
            <person name="Copeland A."/>
            <person name="Lucas S."/>
            <person name="Lapidus A."/>
            <person name="Barry K."/>
            <person name="Detter J.C."/>
            <person name="Glavina T."/>
            <person name="Hammon N."/>
            <person name="Israni S."/>
            <person name="Pitluck S."/>
            <person name="Chain P."/>
            <person name="Malfatti S."/>
            <person name="Shin M."/>
            <person name="Vergez L."/>
            <person name="Schmutz J."/>
            <person name="Larimer F."/>
            <person name="Land M."/>
            <person name="Hauser L."/>
            <person name="Pelletier D.A."/>
            <person name="Kyrpides N."/>
            <person name="Anderson I."/>
            <person name="Oda Y."/>
            <person name="Harwood C.S."/>
            <person name="Richardson P."/>
        </authorList>
    </citation>
    <scope>NUCLEOTIDE SEQUENCE [LARGE SCALE GENOMIC DNA]</scope>
    <source>
        <strain evidence="8 9">HaA2</strain>
    </source>
</reference>
<evidence type="ECO:0000256" key="3">
    <source>
        <dbReference type="ARBA" id="ARBA00022692"/>
    </source>
</evidence>
<evidence type="ECO:0000259" key="7">
    <source>
        <dbReference type="Pfam" id="PF13396"/>
    </source>
</evidence>
<evidence type="ECO:0000313" key="9">
    <source>
        <dbReference type="Proteomes" id="UP000008809"/>
    </source>
</evidence>
<comment type="subcellular location">
    <subcellularLocation>
        <location evidence="1">Cell membrane</location>
        <topology evidence="1">Multi-pass membrane protein</topology>
    </subcellularLocation>
</comment>
<keyword evidence="4 6" id="KW-1133">Transmembrane helix</keyword>
<dbReference type="KEGG" id="rpb:RPB_1461"/>
<dbReference type="GO" id="GO:0005886">
    <property type="term" value="C:plasma membrane"/>
    <property type="evidence" value="ECO:0007669"/>
    <property type="project" value="UniProtKB-SubCell"/>
</dbReference>
<keyword evidence="9" id="KW-1185">Reference proteome</keyword>
<evidence type="ECO:0000256" key="2">
    <source>
        <dbReference type="ARBA" id="ARBA00022475"/>
    </source>
</evidence>
<dbReference type="RefSeq" id="WP_011440359.1">
    <property type="nucleotide sequence ID" value="NC_007778.1"/>
</dbReference>
<dbReference type="eggNOG" id="ENOG5033ADY">
    <property type="taxonomic scope" value="Bacteria"/>
</dbReference>
<feature type="transmembrane region" description="Helical" evidence="6">
    <location>
        <begin position="37"/>
        <end position="55"/>
    </location>
</feature>
<name>Q2J039_RHOP2</name>
<feature type="transmembrane region" description="Helical" evidence="6">
    <location>
        <begin position="6"/>
        <end position="25"/>
    </location>
</feature>
<feature type="domain" description="Cardiolipin synthase N-terminal" evidence="7">
    <location>
        <begin position="15"/>
        <end position="57"/>
    </location>
</feature>
<evidence type="ECO:0000256" key="1">
    <source>
        <dbReference type="ARBA" id="ARBA00004651"/>
    </source>
</evidence>
<dbReference type="Pfam" id="PF13396">
    <property type="entry name" value="PLDc_N"/>
    <property type="match status" value="1"/>
</dbReference>
<evidence type="ECO:0000256" key="5">
    <source>
        <dbReference type="ARBA" id="ARBA00023136"/>
    </source>
</evidence>
<evidence type="ECO:0000256" key="6">
    <source>
        <dbReference type="SAM" id="Phobius"/>
    </source>
</evidence>
<dbReference type="Proteomes" id="UP000008809">
    <property type="component" value="Chromosome"/>
</dbReference>
<evidence type="ECO:0000313" key="8">
    <source>
        <dbReference type="EMBL" id="ABD06171.1"/>
    </source>
</evidence>
<dbReference type="InterPro" id="IPR027379">
    <property type="entry name" value="CLS_N"/>
</dbReference>
<keyword evidence="5 6" id="KW-0472">Membrane</keyword>
<protein>
    <recommendedName>
        <fullName evidence="7">Cardiolipin synthase N-terminal domain-containing protein</fullName>
    </recommendedName>
</protein>